<protein>
    <submittedName>
        <fullName evidence="1">Uncharacterized protein</fullName>
    </submittedName>
</protein>
<keyword evidence="2" id="KW-1185">Reference proteome</keyword>
<name>A0ABU3SQI3_9MICO</name>
<organism evidence="1 2">
    <name type="scientific">Microbacterium phycohabitans</name>
    <dbReference type="NCBI Taxonomy" id="3075993"/>
    <lineage>
        <taxon>Bacteria</taxon>
        <taxon>Bacillati</taxon>
        <taxon>Actinomycetota</taxon>
        <taxon>Actinomycetes</taxon>
        <taxon>Micrococcales</taxon>
        <taxon>Microbacteriaceae</taxon>
        <taxon>Microbacterium</taxon>
    </lineage>
</organism>
<evidence type="ECO:0000313" key="1">
    <source>
        <dbReference type="EMBL" id="MDU0346767.1"/>
    </source>
</evidence>
<gene>
    <name evidence="1" type="ORF">RWH44_13775</name>
</gene>
<accession>A0ABU3SQI3</accession>
<evidence type="ECO:0000313" key="2">
    <source>
        <dbReference type="Proteomes" id="UP001261125"/>
    </source>
</evidence>
<dbReference type="EMBL" id="JAWDIT010000005">
    <property type="protein sequence ID" value="MDU0346767.1"/>
    <property type="molecule type" value="Genomic_DNA"/>
</dbReference>
<proteinExistence type="predicted"/>
<reference evidence="1 2" key="1">
    <citation type="submission" date="2023-09" db="EMBL/GenBank/DDBJ databases">
        <title>Microbacterium fusihabitans sp. nov., Microbacterium phycihabitans sp. nov., and Microbacterium cervinum sp. nov., isolated from dried seaweeds of beach.</title>
        <authorList>
            <person name="Lee S.D."/>
        </authorList>
    </citation>
    <scope>NUCLEOTIDE SEQUENCE [LARGE SCALE GENOMIC DNA]</scope>
    <source>
        <strain evidence="1 2">KSW2-29</strain>
    </source>
</reference>
<comment type="caution">
    <text evidence="1">The sequence shown here is derived from an EMBL/GenBank/DDBJ whole genome shotgun (WGS) entry which is preliminary data.</text>
</comment>
<dbReference type="Proteomes" id="UP001261125">
    <property type="component" value="Unassembled WGS sequence"/>
</dbReference>
<sequence length="198" mass="21687">MLLDLQVPQASSELVGCERPLGSEIDQAFFLDVELLEFLLQLSSLLRLIREYPFKGGADFSLSGGYGLGGEDDCPKLALERTLKVGDGQVRQVAEAVLAATAEEVLLDLACVILGFGEDEAMFSPRCVASTAMEQATREVVMDAVALCPFCTSIEHLLDPVEQFRRDEWFVASWVDVAFEGHHADVVRVAEYLAQLTS</sequence>